<dbReference type="CDD" id="cd00568">
    <property type="entry name" value="TPP_enzymes"/>
    <property type="match status" value="1"/>
</dbReference>
<dbReference type="InterPro" id="IPR029061">
    <property type="entry name" value="THDP-binding"/>
</dbReference>
<evidence type="ECO:0000259" key="1">
    <source>
        <dbReference type="Pfam" id="PF02775"/>
    </source>
</evidence>
<dbReference type="Pfam" id="PF02775">
    <property type="entry name" value="TPP_enzyme_C"/>
    <property type="match status" value="1"/>
</dbReference>
<dbReference type="RefSeq" id="WP_141288067.1">
    <property type="nucleotide sequence ID" value="NZ_BAAAEW010000047.1"/>
</dbReference>
<sequence>MPQEREYPGRVSGTQLVNPDFVAFAQAFVAHAERIEHEVDFPAAFARAKASGKAAMIELVTDRLQLGPQSRMKIACCRHNCLAEKVSQAPGSPLS</sequence>
<evidence type="ECO:0000313" key="3">
    <source>
        <dbReference type="Proteomes" id="UP001500279"/>
    </source>
</evidence>
<organism evidence="2 3">
    <name type="scientific">Ideonella azotifigens</name>
    <dbReference type="NCBI Taxonomy" id="513160"/>
    <lineage>
        <taxon>Bacteria</taxon>
        <taxon>Pseudomonadati</taxon>
        <taxon>Pseudomonadota</taxon>
        <taxon>Betaproteobacteria</taxon>
        <taxon>Burkholderiales</taxon>
        <taxon>Sphaerotilaceae</taxon>
        <taxon>Ideonella</taxon>
    </lineage>
</organism>
<proteinExistence type="predicted"/>
<dbReference type="EMBL" id="BAAAEW010000047">
    <property type="protein sequence ID" value="GAA0769147.1"/>
    <property type="molecule type" value="Genomic_DNA"/>
</dbReference>
<name>A0ABN1KKL7_9BURK</name>
<comment type="caution">
    <text evidence="2">The sequence shown here is derived from an EMBL/GenBank/DDBJ whole genome shotgun (WGS) entry which is preliminary data.</text>
</comment>
<protein>
    <recommendedName>
        <fullName evidence="1">Thiamine pyrophosphate enzyme TPP-binding domain-containing protein</fullName>
    </recommendedName>
</protein>
<dbReference type="Gene3D" id="3.40.50.970">
    <property type="match status" value="1"/>
</dbReference>
<accession>A0ABN1KKL7</accession>
<gene>
    <name evidence="2" type="ORF">GCM10009107_59690</name>
</gene>
<dbReference type="InterPro" id="IPR011766">
    <property type="entry name" value="TPP_enzyme_TPP-bd"/>
</dbReference>
<dbReference type="Proteomes" id="UP001500279">
    <property type="component" value="Unassembled WGS sequence"/>
</dbReference>
<keyword evidence="3" id="KW-1185">Reference proteome</keyword>
<dbReference type="SUPFAM" id="SSF52518">
    <property type="entry name" value="Thiamin diphosphate-binding fold (THDP-binding)"/>
    <property type="match status" value="1"/>
</dbReference>
<reference evidence="2 3" key="1">
    <citation type="journal article" date="2019" name="Int. J. Syst. Evol. Microbiol.">
        <title>The Global Catalogue of Microorganisms (GCM) 10K type strain sequencing project: providing services to taxonomists for standard genome sequencing and annotation.</title>
        <authorList>
            <consortium name="The Broad Institute Genomics Platform"/>
            <consortium name="The Broad Institute Genome Sequencing Center for Infectious Disease"/>
            <person name="Wu L."/>
            <person name="Ma J."/>
        </authorList>
    </citation>
    <scope>NUCLEOTIDE SEQUENCE [LARGE SCALE GENOMIC DNA]</scope>
    <source>
        <strain evidence="2 3">JCM 15503</strain>
    </source>
</reference>
<feature type="domain" description="Thiamine pyrophosphate enzyme TPP-binding" evidence="1">
    <location>
        <begin position="3"/>
        <end position="58"/>
    </location>
</feature>
<evidence type="ECO:0000313" key="2">
    <source>
        <dbReference type="EMBL" id="GAA0769147.1"/>
    </source>
</evidence>